<dbReference type="Pfam" id="PF12307">
    <property type="entry name" value="DUF3631"/>
    <property type="match status" value="1"/>
</dbReference>
<reference evidence="2 3" key="1">
    <citation type="submission" date="2018-11" db="EMBL/GenBank/DDBJ databases">
        <title>The genome draft of YIM 96095.</title>
        <authorList>
            <person name="Tang S.-K."/>
            <person name="Chunyu W.-X."/>
            <person name="Feng Y.-Z."/>
        </authorList>
    </citation>
    <scope>NUCLEOTIDE SEQUENCE [LARGE SCALE GENOMIC DNA]</scope>
    <source>
        <strain evidence="2 3">YIM 96095</strain>
    </source>
</reference>
<accession>A0A3N0E5Q1</accession>
<feature type="domain" description="DUF3631" evidence="1">
    <location>
        <begin position="170"/>
        <end position="358"/>
    </location>
</feature>
<dbReference type="InterPro" id="IPR027417">
    <property type="entry name" value="P-loop_NTPase"/>
</dbReference>
<evidence type="ECO:0000259" key="1">
    <source>
        <dbReference type="Pfam" id="PF12307"/>
    </source>
</evidence>
<dbReference type="Proteomes" id="UP000269198">
    <property type="component" value="Unassembled WGS sequence"/>
</dbReference>
<proteinExistence type="predicted"/>
<keyword evidence="3" id="KW-1185">Reference proteome</keyword>
<gene>
    <name evidence="2" type="ORF">EFW17_16845</name>
</gene>
<dbReference type="AlphaFoldDB" id="A0A3N0E5Q1"/>
<evidence type="ECO:0000313" key="2">
    <source>
        <dbReference type="EMBL" id="RNL83170.1"/>
    </source>
</evidence>
<dbReference type="RefSeq" id="WP_123202371.1">
    <property type="nucleotide sequence ID" value="NZ_RJMB01000018.1"/>
</dbReference>
<name>A0A3N0E5Q1_9ACTN</name>
<protein>
    <submittedName>
        <fullName evidence="2">DUF3631 domain-containing protein</fullName>
    </submittedName>
</protein>
<dbReference type="EMBL" id="RJMB01000018">
    <property type="protein sequence ID" value="RNL83170.1"/>
    <property type="molecule type" value="Genomic_DNA"/>
</dbReference>
<dbReference type="SUPFAM" id="SSF52540">
    <property type="entry name" value="P-loop containing nucleoside triphosphate hydrolases"/>
    <property type="match status" value="1"/>
</dbReference>
<evidence type="ECO:0000313" key="3">
    <source>
        <dbReference type="Proteomes" id="UP000269198"/>
    </source>
</evidence>
<dbReference type="InterPro" id="IPR022081">
    <property type="entry name" value="DUF3631"/>
</dbReference>
<organism evidence="2 3">
    <name type="scientific">Halostreptopolyspora alba</name>
    <dbReference type="NCBI Taxonomy" id="2487137"/>
    <lineage>
        <taxon>Bacteria</taxon>
        <taxon>Bacillati</taxon>
        <taxon>Actinomycetota</taxon>
        <taxon>Actinomycetes</taxon>
        <taxon>Streptosporangiales</taxon>
        <taxon>Nocardiopsidaceae</taxon>
        <taxon>Halostreptopolyspora</taxon>
    </lineage>
</organism>
<comment type="caution">
    <text evidence="2">The sequence shown here is derived from an EMBL/GenBank/DDBJ whole genome shotgun (WGS) entry which is preliminary data.</text>
</comment>
<dbReference type="OrthoDB" id="3261135at2"/>
<sequence length="469" mass="50441">MTEPTPPLDDVEAFLCRFVAFPSESAAIATALWAAHTHLLDCFESTPRLAFLSPEPGSGKTRALEILATLVPSPMLAVNATTPALFRAVADTRPTILFDEIDTIFGPKAKDNEELRGMLNAGHRRSGVSYRCVGDGSEQRVVAFPSYAALALAGLGELPDTILTRSVVVRMRKRAPHEHVEPYRERIHEPEGHQLREALSQWANATSTTLADTFPDMPGGVQDRPADVWEPLLMVADAAGGPWPERARSACVELVAANRDPATVSLGVRLLGDLRTIFRGETKLPTSTILERLHALEQAPWADLGGNKPFDDRALARMLGKYTTAEGTAIKSRTLRMPDGSTPKGYHAADLADAWSRYLPTEDTATVEHSAPTPPSMASHGRDGVAATVASVADVAPLSATPHTSRDQERSRGVADVADVADLSEAGRATTEPIESGPCSWCGNTFTRYQASTHPDRCTPCAVQTRVAS</sequence>